<protein>
    <recommendedName>
        <fullName evidence="4">Flp pilus assembly protein TadB</fullName>
    </recommendedName>
</protein>
<dbReference type="EMBL" id="CVRR01000013">
    <property type="protein sequence ID" value="CRL36671.1"/>
    <property type="molecule type" value="Genomic_DNA"/>
</dbReference>
<dbReference type="PANTHER" id="PTHR35007:SF2">
    <property type="entry name" value="PILUS ASSEMBLE PROTEIN"/>
    <property type="match status" value="1"/>
</dbReference>
<dbReference type="OrthoDB" id="9796142at2"/>
<feature type="transmembrane region" description="Helical" evidence="1">
    <location>
        <begin position="213"/>
        <end position="237"/>
    </location>
</feature>
<keyword evidence="1" id="KW-0472">Membrane</keyword>
<proteinExistence type="predicted"/>
<sequence length="245" mass="27941">MDYRVYHLSRKEVCKSITLAGLLTVAIAYLFYASWLGIVFFPVFIWFFMKRQKKAGEEQMQLQLAKEFVDTLRSISAALLAGFSIENAWKEAEKEILALYGKRSYMYQEVKEMNCSISLNQPLELLLGDFSTRSGNMDIASFSEVFSFAKRSGGNFVTIIDATSRHMRVRHETEREIQVQIASRKMEQKVMNVIPLFILLYLKVTSMDFLNVLYGNVAGALFMTICLAAYGGAIVLAEKIMTIHM</sequence>
<dbReference type="STRING" id="301302.ERS852420_01965"/>
<reference evidence="3" key="1">
    <citation type="submission" date="2015-05" db="EMBL/GenBank/DDBJ databases">
        <authorList>
            <consortium name="Pathogen Informatics"/>
        </authorList>
    </citation>
    <scope>NUCLEOTIDE SEQUENCE [LARGE SCALE GENOMIC DNA]</scope>
    <source>
        <strain evidence="3">M72</strain>
    </source>
</reference>
<keyword evidence="1" id="KW-1133">Transmembrane helix</keyword>
<feature type="transmembrane region" description="Helical" evidence="1">
    <location>
        <begin position="190"/>
        <end position="207"/>
    </location>
</feature>
<gene>
    <name evidence="2" type="ORF">M72_26841</name>
</gene>
<dbReference type="PANTHER" id="PTHR35007">
    <property type="entry name" value="INTEGRAL MEMBRANE PROTEIN-RELATED"/>
    <property type="match status" value="1"/>
</dbReference>
<name>A0A0M6WIS2_9FIRM</name>
<accession>A0A0M6WIS2</accession>
<evidence type="ECO:0008006" key="4">
    <source>
        <dbReference type="Google" id="ProtNLM"/>
    </source>
</evidence>
<dbReference type="AlphaFoldDB" id="A0A0M6WIS2"/>
<evidence type="ECO:0000256" key="1">
    <source>
        <dbReference type="SAM" id="Phobius"/>
    </source>
</evidence>
<keyword evidence="1" id="KW-0812">Transmembrane</keyword>
<organism evidence="2 3">
    <name type="scientific">Roseburia faecis</name>
    <dbReference type="NCBI Taxonomy" id="301302"/>
    <lineage>
        <taxon>Bacteria</taxon>
        <taxon>Bacillati</taxon>
        <taxon>Bacillota</taxon>
        <taxon>Clostridia</taxon>
        <taxon>Lachnospirales</taxon>
        <taxon>Lachnospiraceae</taxon>
        <taxon>Roseburia</taxon>
    </lineage>
</organism>
<feature type="transmembrane region" description="Helical" evidence="1">
    <location>
        <begin position="20"/>
        <end position="48"/>
    </location>
</feature>
<evidence type="ECO:0000313" key="3">
    <source>
        <dbReference type="Proteomes" id="UP000049979"/>
    </source>
</evidence>
<keyword evidence="3" id="KW-1185">Reference proteome</keyword>
<dbReference type="Proteomes" id="UP000049979">
    <property type="component" value="Unassembled WGS sequence"/>
</dbReference>
<evidence type="ECO:0000313" key="2">
    <source>
        <dbReference type="EMBL" id="CRL36671.1"/>
    </source>
</evidence>
<dbReference type="RefSeq" id="WP_055067574.1">
    <property type="nucleotide sequence ID" value="NZ_CP173697.1"/>
</dbReference>